<proteinExistence type="predicted"/>
<dbReference type="Proteomes" id="UP000013523">
    <property type="component" value="Chromosome"/>
</dbReference>
<protein>
    <recommendedName>
        <fullName evidence="3">FG-GAP repeat protein</fullName>
    </recommendedName>
</protein>
<dbReference type="KEGG" id="cpas:Clopa_4420"/>
<organism evidence="1 2">
    <name type="scientific">Clostridium pasteurianum BC1</name>
    <dbReference type="NCBI Taxonomy" id="86416"/>
    <lineage>
        <taxon>Bacteria</taxon>
        <taxon>Bacillati</taxon>
        <taxon>Bacillota</taxon>
        <taxon>Clostridia</taxon>
        <taxon>Eubacteriales</taxon>
        <taxon>Clostridiaceae</taxon>
        <taxon>Clostridium</taxon>
    </lineage>
</organism>
<evidence type="ECO:0000313" key="1">
    <source>
        <dbReference type="EMBL" id="AGK99132.1"/>
    </source>
</evidence>
<accession>R4K7H4</accession>
<dbReference type="InterPro" id="IPR028994">
    <property type="entry name" value="Integrin_alpha_N"/>
</dbReference>
<sequence length="253" mass="28569">MDMSYPSFMCPLFNLYRNVYLLDVKLGDVNGDGKIDKVSLYGNKPDGAAGIFADNITVVIQYGDPNQIKTIIPKFNSGYNARLFLGDFTKDRIKDIKVSIDSGGSGGYGFYYIYSFKNNILKEIFDFNKYNETYKFQVNYRDLYKVDISSINLNKLFVLDISYKGSEYLSNYYDKNGRLKKPIQGEALDLGVLTPVVNNEKLIVYDIIGFQRIIGTFNADTLGYIENLLTWNGVNFTSSRIVASTPGTNLISS</sequence>
<dbReference type="SUPFAM" id="SSF69318">
    <property type="entry name" value="Integrin alpha N-terminal domain"/>
    <property type="match status" value="1"/>
</dbReference>
<evidence type="ECO:0008006" key="3">
    <source>
        <dbReference type="Google" id="ProtNLM"/>
    </source>
</evidence>
<keyword evidence="2" id="KW-1185">Reference proteome</keyword>
<dbReference type="eggNOG" id="ENOG502Z8AS">
    <property type="taxonomic scope" value="Bacteria"/>
</dbReference>
<dbReference type="HOGENOM" id="CLU_081506_0_0_9"/>
<gene>
    <name evidence="1" type="ORF">Clopa_4420</name>
</gene>
<dbReference type="OrthoDB" id="1653343at2"/>
<dbReference type="EMBL" id="CP003261">
    <property type="protein sequence ID" value="AGK99132.1"/>
    <property type="molecule type" value="Genomic_DNA"/>
</dbReference>
<dbReference type="RefSeq" id="WP_015617403.1">
    <property type="nucleotide sequence ID" value="NC_021182.1"/>
</dbReference>
<dbReference type="AlphaFoldDB" id="R4K7H4"/>
<dbReference type="STRING" id="86416.Clopa_4420"/>
<evidence type="ECO:0000313" key="2">
    <source>
        <dbReference type="Proteomes" id="UP000013523"/>
    </source>
</evidence>
<dbReference type="PATRIC" id="fig|86416.3.peg.4426"/>
<reference evidence="1 2" key="1">
    <citation type="submission" date="2012-01" db="EMBL/GenBank/DDBJ databases">
        <title>Complete sequence of chromosome of Clostridium pasteurianum BC1.</title>
        <authorList>
            <consortium name="US DOE Joint Genome Institute"/>
            <person name="Lucas S."/>
            <person name="Han J."/>
            <person name="Lapidus A."/>
            <person name="Cheng J.-F."/>
            <person name="Goodwin L."/>
            <person name="Pitluck S."/>
            <person name="Peters L."/>
            <person name="Mikhailova N."/>
            <person name="Teshima H."/>
            <person name="Detter J.C."/>
            <person name="Han C."/>
            <person name="Tapia R."/>
            <person name="Land M."/>
            <person name="Hauser L."/>
            <person name="Kyrpides N."/>
            <person name="Ivanova N."/>
            <person name="Pagani I."/>
            <person name="Dunn J."/>
            <person name="Taghavi S."/>
            <person name="Francis A."/>
            <person name="van der Lelie D."/>
            <person name="Woyke T."/>
        </authorList>
    </citation>
    <scope>NUCLEOTIDE SEQUENCE [LARGE SCALE GENOMIC DNA]</scope>
    <source>
        <strain evidence="1 2">BC1</strain>
    </source>
</reference>
<name>R4K7H4_CLOPA</name>